<comment type="caution">
    <text evidence="2">The sequence shown here is derived from an EMBL/GenBank/DDBJ whole genome shotgun (WGS) entry which is preliminary data.</text>
</comment>
<dbReference type="InterPro" id="IPR026960">
    <property type="entry name" value="RVT-Znf"/>
</dbReference>
<dbReference type="PANTHER" id="PTHR33116:SF79">
    <property type="entry name" value="REVERSE TRANSCRIPTASE DOMAIN, ZINC FINGER, CCHC-TYPE-RELATED"/>
    <property type="match status" value="1"/>
</dbReference>
<proteinExistence type="predicted"/>
<name>A0ABQ5CYF7_9ASTR</name>
<keyword evidence="2" id="KW-0808">Transferase</keyword>
<organism evidence="2 3">
    <name type="scientific">Tanacetum coccineum</name>
    <dbReference type="NCBI Taxonomy" id="301880"/>
    <lineage>
        <taxon>Eukaryota</taxon>
        <taxon>Viridiplantae</taxon>
        <taxon>Streptophyta</taxon>
        <taxon>Embryophyta</taxon>
        <taxon>Tracheophyta</taxon>
        <taxon>Spermatophyta</taxon>
        <taxon>Magnoliopsida</taxon>
        <taxon>eudicotyledons</taxon>
        <taxon>Gunneridae</taxon>
        <taxon>Pentapetalae</taxon>
        <taxon>asterids</taxon>
        <taxon>campanulids</taxon>
        <taxon>Asterales</taxon>
        <taxon>Asteraceae</taxon>
        <taxon>Asteroideae</taxon>
        <taxon>Anthemideae</taxon>
        <taxon>Anthemidinae</taxon>
        <taxon>Tanacetum</taxon>
    </lineage>
</organism>
<evidence type="ECO:0000313" key="3">
    <source>
        <dbReference type="Proteomes" id="UP001151760"/>
    </source>
</evidence>
<dbReference type="Pfam" id="PF13966">
    <property type="entry name" value="zf-RVT"/>
    <property type="match status" value="1"/>
</dbReference>
<keyword evidence="2" id="KW-0548">Nucleotidyltransferase</keyword>
<evidence type="ECO:0000313" key="2">
    <source>
        <dbReference type="EMBL" id="GJT31587.1"/>
    </source>
</evidence>
<sequence>MHLSHLFFADDVVFMGQWNSKNIDTIIYVLKCFQRASGLCINVSKSKLLGIAVNDDFVHQAANRIGCGILKVPFIYLGSRVGGNMSRIRSWDEIVEKLIARLSKWKMNTLSIGGRLTLVKAVLGSIPIYHMLIFKVPMNVLHRMESIQSHFFNGVDLNSKKSIWVRWSKVLASKEKGGLGVSSFYALNRALMFKWVWRFKTQKEMLWSRVIKAIHGDNGRIGSCSKIGYKSVWCDLIREVEAVKLHGFDLYSCMQKKIGNGEDSCFWDDVWIGDTPLKIRYPRLYDLEVNKGIKVASKMAHVSRSSSFRRNPRSGAEQSQIESLLDLLEGAILGTSRDRWYWSLEGSGEFSVSSIKKALDNNRFPNVSSQTRWIKEVPIKVNVLAWKVRLDCLPIRLNLSHRGLDIPSILCPICGIAAESAAHVFFQCDMAKDLFRKVCHWWNVDFREICSYDDWAS</sequence>
<dbReference type="GO" id="GO:0003964">
    <property type="term" value="F:RNA-directed DNA polymerase activity"/>
    <property type="evidence" value="ECO:0007669"/>
    <property type="project" value="UniProtKB-KW"/>
</dbReference>
<keyword evidence="3" id="KW-1185">Reference proteome</keyword>
<accession>A0ABQ5CYF7</accession>
<dbReference type="PANTHER" id="PTHR33116">
    <property type="entry name" value="REVERSE TRANSCRIPTASE ZINC-BINDING DOMAIN-CONTAINING PROTEIN-RELATED-RELATED"/>
    <property type="match status" value="1"/>
</dbReference>
<dbReference type="Proteomes" id="UP001151760">
    <property type="component" value="Unassembled WGS sequence"/>
</dbReference>
<reference evidence="2" key="1">
    <citation type="journal article" date="2022" name="Int. J. Mol. Sci.">
        <title>Draft Genome of Tanacetum Coccineum: Genomic Comparison of Closely Related Tanacetum-Family Plants.</title>
        <authorList>
            <person name="Yamashiro T."/>
            <person name="Shiraishi A."/>
            <person name="Nakayama K."/>
            <person name="Satake H."/>
        </authorList>
    </citation>
    <scope>NUCLEOTIDE SEQUENCE</scope>
</reference>
<feature type="domain" description="Reverse transcriptase zinc-binding" evidence="1">
    <location>
        <begin position="350"/>
        <end position="433"/>
    </location>
</feature>
<keyword evidence="2" id="KW-0695">RNA-directed DNA polymerase</keyword>
<gene>
    <name evidence="2" type="ORF">Tco_0922006</name>
</gene>
<reference evidence="2" key="2">
    <citation type="submission" date="2022-01" db="EMBL/GenBank/DDBJ databases">
        <authorList>
            <person name="Yamashiro T."/>
            <person name="Shiraishi A."/>
            <person name="Satake H."/>
            <person name="Nakayama K."/>
        </authorList>
    </citation>
    <scope>NUCLEOTIDE SEQUENCE</scope>
</reference>
<dbReference type="EMBL" id="BQNB010014718">
    <property type="protein sequence ID" value="GJT31587.1"/>
    <property type="molecule type" value="Genomic_DNA"/>
</dbReference>
<protein>
    <submittedName>
        <fullName evidence="2">RNA-directed DNA polymerase, eukaryota, reverse transcriptase zinc-binding domain protein</fullName>
    </submittedName>
</protein>
<evidence type="ECO:0000259" key="1">
    <source>
        <dbReference type="Pfam" id="PF13966"/>
    </source>
</evidence>